<dbReference type="InterPro" id="IPR051544">
    <property type="entry name" value="TPS_OM_transporter"/>
</dbReference>
<evidence type="ECO:0000259" key="6">
    <source>
        <dbReference type="Pfam" id="PF08479"/>
    </source>
</evidence>
<dbReference type="PANTHER" id="PTHR34597">
    <property type="entry name" value="SLR1661 PROTEIN"/>
    <property type="match status" value="1"/>
</dbReference>
<dbReference type="Gene3D" id="3.10.20.310">
    <property type="entry name" value="membrane protein fhac"/>
    <property type="match status" value="1"/>
</dbReference>
<evidence type="ECO:0000256" key="2">
    <source>
        <dbReference type="ARBA" id="ARBA00022692"/>
    </source>
</evidence>
<evidence type="ECO:0000259" key="5">
    <source>
        <dbReference type="Pfam" id="PF03865"/>
    </source>
</evidence>
<keyword evidence="1" id="KW-1134">Transmembrane beta strand</keyword>
<sequence>MSAGASMLALALCAAVPALAQDALTVAADASSEAAVRFDILAFQVRGNTLLSPDAVERAVLPFMGPGRSEADVESARAALQQLYEDAGYVAVSVYIPEQSVDGGVLQLQVQPQAVGRLLVEGDTKNADEVRALAPSVAPGVTPNIPAFQRDVVALNSKPNRRVTPELKAGEAPGTLDVVLNVEESSPFHASAELNNFSSAATSALRASAMLRYDDMWGRGDSLSLSAQTAPERPDDGTVFSGNYLMRLGQGTQLLLYGVYSDSDIAVVGGTSVIGRGKMGGFRLIRSLGSGEGFYHSLTLGMDYKDFSEDVTLGSDRASAPIKYAPLLASWRGDWMGDGATSNLTLSSVFGIRGLGDGWERFDAKRYMARQSFIALKLDAQTTRQLGSDIVFDTRLTGQWSPDPLISNEGFSLGGMSSVRGYFESEAIGDYGFAWQNELRSPDLGKLLGEDFVTELRFHVFADGGYAGIHHPLESQIATRNSWLASAGLGGRIKLLNHLSGSVDAGVPLRSGSQSEPGDIFVRFRIQGEF</sequence>
<keyword evidence="4" id="KW-0732">Signal</keyword>
<dbReference type="PANTHER" id="PTHR34597:SF6">
    <property type="entry name" value="BLR6126 PROTEIN"/>
    <property type="match status" value="1"/>
</dbReference>
<dbReference type="Proteomes" id="UP000469430">
    <property type="component" value="Unassembled WGS sequence"/>
</dbReference>
<keyword evidence="8" id="KW-1185">Reference proteome</keyword>
<dbReference type="Pfam" id="PF03865">
    <property type="entry name" value="ShlB"/>
    <property type="match status" value="1"/>
</dbReference>
<evidence type="ECO:0000313" key="7">
    <source>
        <dbReference type="EMBL" id="MXO97571.1"/>
    </source>
</evidence>
<keyword evidence="1" id="KW-0472">Membrane</keyword>
<evidence type="ECO:0000256" key="1">
    <source>
        <dbReference type="ARBA" id="ARBA00022452"/>
    </source>
</evidence>
<dbReference type="EMBL" id="WTYJ01000001">
    <property type="protein sequence ID" value="MXO97571.1"/>
    <property type="molecule type" value="Genomic_DNA"/>
</dbReference>
<proteinExistence type="predicted"/>
<evidence type="ECO:0000256" key="4">
    <source>
        <dbReference type="SAM" id="SignalP"/>
    </source>
</evidence>
<reference evidence="7 8" key="1">
    <citation type="submission" date="2019-12" db="EMBL/GenBank/DDBJ databases">
        <title>Genomic-based taxomic classification of the family Erythrobacteraceae.</title>
        <authorList>
            <person name="Xu L."/>
        </authorList>
    </citation>
    <scope>NUCLEOTIDE SEQUENCE [LARGE SCALE GENOMIC DNA]</scope>
    <source>
        <strain evidence="7 8">S36</strain>
    </source>
</reference>
<protein>
    <submittedName>
        <fullName evidence="7">ShlB/FhaC/HecB family hemolysin secretion/activation protein</fullName>
    </submittedName>
</protein>
<evidence type="ECO:0000256" key="3">
    <source>
        <dbReference type="ARBA" id="ARBA00023237"/>
    </source>
</evidence>
<feature type="chain" id="PRO_5026272630" evidence="4">
    <location>
        <begin position="21"/>
        <end position="530"/>
    </location>
</feature>
<dbReference type="Pfam" id="PF08479">
    <property type="entry name" value="POTRA_2"/>
    <property type="match status" value="1"/>
</dbReference>
<feature type="domain" description="Polypeptide-transport-associated ShlB-type" evidence="6">
    <location>
        <begin position="38"/>
        <end position="110"/>
    </location>
</feature>
<comment type="caution">
    <text evidence="7">The sequence shown here is derived from an EMBL/GenBank/DDBJ whole genome shotgun (WGS) entry which is preliminary data.</text>
</comment>
<feature type="domain" description="Haemolysin activator HlyB C-terminal" evidence="5">
    <location>
        <begin position="175"/>
        <end position="490"/>
    </location>
</feature>
<name>A0A6I4TR27_9SPHN</name>
<dbReference type="Gene3D" id="2.40.160.50">
    <property type="entry name" value="membrane protein fhac: a member of the omp85/tpsb transporter family"/>
    <property type="match status" value="1"/>
</dbReference>
<dbReference type="InterPro" id="IPR005565">
    <property type="entry name" value="Hemolysn_activator_HlyB_C"/>
</dbReference>
<accession>A0A6I4TR27</accession>
<evidence type="ECO:0000313" key="8">
    <source>
        <dbReference type="Proteomes" id="UP000469430"/>
    </source>
</evidence>
<keyword evidence="3" id="KW-0998">Cell outer membrane</keyword>
<organism evidence="7 8">
    <name type="scientific">Croceibacterium xixiisoli</name>
    <dbReference type="NCBI Taxonomy" id="1476466"/>
    <lineage>
        <taxon>Bacteria</taxon>
        <taxon>Pseudomonadati</taxon>
        <taxon>Pseudomonadota</taxon>
        <taxon>Alphaproteobacteria</taxon>
        <taxon>Sphingomonadales</taxon>
        <taxon>Erythrobacteraceae</taxon>
        <taxon>Croceibacterium</taxon>
    </lineage>
</organism>
<dbReference type="AlphaFoldDB" id="A0A6I4TR27"/>
<dbReference type="GO" id="GO:0008320">
    <property type="term" value="F:protein transmembrane transporter activity"/>
    <property type="evidence" value="ECO:0007669"/>
    <property type="project" value="TreeGrafter"/>
</dbReference>
<keyword evidence="2" id="KW-0812">Transmembrane</keyword>
<dbReference type="GO" id="GO:0098046">
    <property type="term" value="C:type V protein secretion system complex"/>
    <property type="evidence" value="ECO:0007669"/>
    <property type="project" value="TreeGrafter"/>
</dbReference>
<dbReference type="InterPro" id="IPR013686">
    <property type="entry name" value="Polypept-transport_assoc_ShlB"/>
</dbReference>
<gene>
    <name evidence="7" type="ORF">GRI97_01035</name>
</gene>
<dbReference type="OrthoDB" id="7439045at2"/>
<dbReference type="GO" id="GO:0046819">
    <property type="term" value="P:protein secretion by the type V secretion system"/>
    <property type="evidence" value="ECO:0007669"/>
    <property type="project" value="TreeGrafter"/>
</dbReference>
<feature type="signal peptide" evidence="4">
    <location>
        <begin position="1"/>
        <end position="20"/>
    </location>
</feature>